<dbReference type="Gene3D" id="3.10.180.10">
    <property type="entry name" value="2,3-Dihydroxybiphenyl 1,2-Dioxygenase, domain 1"/>
    <property type="match status" value="1"/>
</dbReference>
<dbReference type="eggNOG" id="COG0346">
    <property type="taxonomic scope" value="Bacteria"/>
</dbReference>
<dbReference type="SUPFAM" id="SSF54593">
    <property type="entry name" value="Glyoxalase/Bleomycin resistance protein/Dihydroxybiphenyl dioxygenase"/>
    <property type="match status" value="1"/>
</dbReference>
<dbReference type="STRING" id="265072.Mfla_1608"/>
<evidence type="ECO:0008006" key="3">
    <source>
        <dbReference type="Google" id="ProtNLM"/>
    </source>
</evidence>
<dbReference type="HOGENOM" id="CLU_147344_1_1_4"/>
<protein>
    <recommendedName>
        <fullName evidence="3">Glyoxalase</fullName>
    </recommendedName>
</protein>
<proteinExistence type="predicted"/>
<evidence type="ECO:0000313" key="2">
    <source>
        <dbReference type="Proteomes" id="UP000002440"/>
    </source>
</evidence>
<keyword evidence="2" id="KW-1185">Reference proteome</keyword>
<dbReference type="InterPro" id="IPR029068">
    <property type="entry name" value="Glyas_Bleomycin-R_OHBP_Dase"/>
</dbReference>
<evidence type="ECO:0000313" key="1">
    <source>
        <dbReference type="EMBL" id="ABE49876.1"/>
    </source>
</evidence>
<dbReference type="AlphaFoldDB" id="Q1H0W1"/>
<dbReference type="RefSeq" id="WP_011479830.1">
    <property type="nucleotide sequence ID" value="NC_007947.1"/>
</dbReference>
<organism evidence="1 2">
    <name type="scientific">Methylobacillus flagellatus (strain ATCC 51484 / DSM 6875 / VKM B-1610 / KT)</name>
    <dbReference type="NCBI Taxonomy" id="265072"/>
    <lineage>
        <taxon>Bacteria</taxon>
        <taxon>Pseudomonadati</taxon>
        <taxon>Pseudomonadota</taxon>
        <taxon>Betaproteobacteria</taxon>
        <taxon>Nitrosomonadales</taxon>
        <taxon>Methylophilaceae</taxon>
        <taxon>Methylobacillus</taxon>
    </lineage>
</organism>
<reference evidence="1 2" key="1">
    <citation type="submission" date="2006-03" db="EMBL/GenBank/DDBJ databases">
        <title>Complete sequence of Methylobacillus flagellatus KT.</title>
        <authorList>
            <consortium name="US DOE Joint Genome Institute"/>
            <person name="Copeland A."/>
            <person name="Lucas S."/>
            <person name="Lapidus A."/>
            <person name="Barry K."/>
            <person name="Detter J.C."/>
            <person name="Glavina del Rio T."/>
            <person name="Hammon N."/>
            <person name="Israni S."/>
            <person name="Dalin E."/>
            <person name="Tice H."/>
            <person name="Pitluck S."/>
            <person name="Brettin T."/>
            <person name="Bruce D."/>
            <person name="Han C."/>
            <person name="Tapia R."/>
            <person name="Saunders E."/>
            <person name="Gilna P."/>
            <person name="Schmutz J."/>
            <person name="Larimer F."/>
            <person name="Land M."/>
            <person name="Kyrpides N."/>
            <person name="Anderson I."/>
            <person name="Richardson P."/>
        </authorList>
    </citation>
    <scope>NUCLEOTIDE SEQUENCE [LARGE SCALE GENOMIC DNA]</scope>
    <source>
        <strain evidence="2">KT / ATCC 51484 / DSM 6875</strain>
    </source>
</reference>
<accession>Q1H0W1</accession>
<dbReference type="Proteomes" id="UP000002440">
    <property type="component" value="Chromosome"/>
</dbReference>
<name>Q1H0W1_METFK</name>
<dbReference type="KEGG" id="mfa:Mfla_1608"/>
<sequence>MSILKPIEIKAFVPAKDFKLSQQFYQDIGFEKRSEGGGIAYFCYEHCAFLLQDFHLKPCADNFMMHLLVEDADAWYDRIR</sequence>
<dbReference type="EMBL" id="CP000284">
    <property type="protein sequence ID" value="ABE49876.1"/>
    <property type="molecule type" value="Genomic_DNA"/>
</dbReference>
<gene>
    <name evidence="1" type="ordered locus">Mfla_1608</name>
</gene>